<dbReference type="EMBL" id="CP127526">
    <property type="protein sequence ID" value="XRI74434.1"/>
    <property type="molecule type" value="Genomic_DNA"/>
</dbReference>
<accession>A0ACD5HHS7</accession>
<keyword evidence="1" id="KW-0067">ATP-binding</keyword>
<name>A0ACD5HHS7_9PROT</name>
<reference evidence="1 2" key="1">
    <citation type="journal article" date="2021" name="ISME J.">
        <title>Genomic evolution of the class Acidithiobacillia: deep-branching Proteobacteria living in extreme acidic conditions.</title>
        <authorList>
            <person name="Moya-Beltran A."/>
            <person name="Beard S."/>
            <person name="Rojas-Villalobos C."/>
            <person name="Issotta F."/>
            <person name="Gallardo Y."/>
            <person name="Ulloa R."/>
            <person name="Giaveno A."/>
            <person name="Degli Esposti M."/>
            <person name="Johnson D.B."/>
            <person name="Quatrini R."/>
        </authorList>
    </citation>
    <scope>NUCLEOTIDE SEQUENCE [LARGE SCALE GENOMIC DNA]</scope>
    <source>
        <strain evidence="1 2">GG1-14</strain>
    </source>
</reference>
<proteinExistence type="predicted"/>
<keyword evidence="1" id="KW-0347">Helicase</keyword>
<keyword evidence="2" id="KW-1185">Reference proteome</keyword>
<organism evidence="1 2">
    <name type="scientific">Acidithiobacillus montserratensis</name>
    <dbReference type="NCBI Taxonomy" id="2729135"/>
    <lineage>
        <taxon>Bacteria</taxon>
        <taxon>Pseudomonadati</taxon>
        <taxon>Pseudomonadota</taxon>
        <taxon>Acidithiobacillia</taxon>
        <taxon>Acidithiobacillales</taxon>
        <taxon>Acidithiobacillaceae</taxon>
        <taxon>Acidithiobacillus</taxon>
    </lineage>
</organism>
<gene>
    <name evidence="1" type="ORF">HHS34_004340</name>
</gene>
<sequence>MATQAYGKTWWGAQWLNALTHIDYDNRLPRGRTYANRGAVTRLEVRGGRIRAQVKGSRAQPYQVEVDVPPMSPAHTQALVEALIRDPLVISRMLNRELDPAVLEQAQSLGIAVFPAHWKDLSMRCYCPDWAVPCKHIAAVIYLVSREIDGNPFLVFSLRGVDLIEALRERHIIIAREAQAALPSVEMLCVEPAGAVTVSTPPWEGTPATHFAFDYTTLSDIGSDLIHVLPAIPTFFPQGDFRVMYEKGLKRVARQARRALEFPADISMAWDAEEDPRLEVDAHYQAILRGHSQCADWSALVAALGSLNEADLPDLQPSVTHFYHVRMAALQLIAHGAVVPQIFTLPKGEIALRWLPAMMDEQVRLLLERLGVFLPQGLLLYRSGRAVVELSGVHQALTLCSLMLDKHIWLGADMDRDKSAISKVSTLFFGSLRGHFDGPGEGAIPSGIQVWLSRLHLGQHPQAPVLWLEETVSGFALTLGVETRDSPLGGKPVPFADFLTEPTWEDSRYRVLLTVSLLAEYFTPLQDYIRDGATIPVALTPEALPTFLLDTLPTIRLLGIRVVLPKALSNLLRPRLSVRIQGKKGTSTGVLHIDELFRFDWTVAIGDHQLSRTDFEALVTTAHVVVRFRGEYVLLDPAEIEQLRVQLEKPAVPSGHELLRIALAEEYAGSPIVLDETARALLHRLSEIGDLPPPVGLHATLRAYQERGFAWLYRNFRAGLGSVIADDMGLGKTLQVISLLCQLKEEGELDSAKALVIVPTSLLTNWTKEIARFAPQLTTGIFHGVTRVLESARPDVLLTTYGVIRSDAARIKKASWRVVIIDEAQNIKNPTAAQTKAVKAIPARSFIAMSGTPVENRLSEFWSIMDFANRGLLGPLPRFTKEFAVPIQNDHNRKVIQRFVKITAPFLLRRLKSDKQIISDLPDKIEQDDYATLTREQAAVYESVVRESLRVISGESDTFQRQGLVLQMILALKQVCNHPAQYLKQGDKSASLSGKAELLLDLLDPIVANHEKCLIFTQFREMGTLLAAWIHEHTGRAPQFLHGGVSRKNRDTMVERFQQDPTERLLILSLKAGGTGLNLTAASHVIHYDLWWNPAVEAQATDRAYRIGQQRNVQVHRLITRATFEERINEMMQSKRDLADLTVGTGEQWIGSMSNAELKDVFSLG</sequence>
<keyword evidence="1" id="KW-0547">Nucleotide-binding</keyword>
<dbReference type="Proteomes" id="UP001195965">
    <property type="component" value="Chromosome"/>
</dbReference>
<keyword evidence="1" id="KW-0378">Hydrolase</keyword>
<evidence type="ECO:0000313" key="1">
    <source>
        <dbReference type="EMBL" id="XRI74434.1"/>
    </source>
</evidence>
<evidence type="ECO:0000313" key="2">
    <source>
        <dbReference type="Proteomes" id="UP001195965"/>
    </source>
</evidence>
<protein>
    <submittedName>
        <fullName evidence="1">DEAD/DEAH box helicase</fullName>
    </submittedName>
</protein>